<evidence type="ECO:0000256" key="4">
    <source>
        <dbReference type="ARBA" id="ARBA00022605"/>
    </source>
</evidence>
<dbReference type="Pfam" id="PF07991">
    <property type="entry name" value="KARI_N"/>
    <property type="match status" value="1"/>
</dbReference>
<dbReference type="PANTHER" id="PTHR21371">
    <property type="entry name" value="KETOL-ACID REDUCTOISOMERASE, MITOCHONDRIAL"/>
    <property type="match status" value="1"/>
</dbReference>
<organism evidence="9">
    <name type="scientific">marine metagenome</name>
    <dbReference type="NCBI Taxonomy" id="408172"/>
    <lineage>
        <taxon>unclassified sequences</taxon>
        <taxon>metagenomes</taxon>
        <taxon>ecological metagenomes</taxon>
    </lineage>
</organism>
<evidence type="ECO:0000256" key="6">
    <source>
        <dbReference type="ARBA" id="ARBA00023304"/>
    </source>
</evidence>
<evidence type="ECO:0000256" key="5">
    <source>
        <dbReference type="ARBA" id="ARBA00023002"/>
    </source>
</evidence>
<dbReference type="NCBIfam" id="TIGR00465">
    <property type="entry name" value="ilvC"/>
    <property type="match status" value="1"/>
</dbReference>
<comment type="similarity">
    <text evidence="3">Belongs to the ketol-acid reductoisomerase family.</text>
</comment>
<dbReference type="PROSITE" id="PS51851">
    <property type="entry name" value="KARI_C"/>
    <property type="match status" value="1"/>
</dbReference>
<dbReference type="GO" id="GO:0009099">
    <property type="term" value="P:L-valine biosynthetic process"/>
    <property type="evidence" value="ECO:0007669"/>
    <property type="project" value="UniProtKB-UniPathway"/>
</dbReference>
<comment type="pathway">
    <text evidence="2">Amino-acid biosynthesis; L-isoleucine biosynthesis; L-isoleucine from 2-oxobutanoate: step 2/4.</text>
</comment>
<evidence type="ECO:0000259" key="8">
    <source>
        <dbReference type="PROSITE" id="PS51851"/>
    </source>
</evidence>
<dbReference type="SUPFAM" id="SSF51735">
    <property type="entry name" value="NAD(P)-binding Rossmann-fold domains"/>
    <property type="match status" value="1"/>
</dbReference>
<dbReference type="PANTHER" id="PTHR21371:SF1">
    <property type="entry name" value="KETOL-ACID REDUCTOISOMERASE, MITOCHONDRIAL"/>
    <property type="match status" value="1"/>
</dbReference>
<dbReference type="Pfam" id="PF01450">
    <property type="entry name" value="KARI_C"/>
    <property type="match status" value="1"/>
</dbReference>
<keyword evidence="5" id="KW-0560">Oxidoreductase</keyword>
<keyword evidence="4" id="KW-0028">Amino-acid biosynthesis</keyword>
<evidence type="ECO:0000256" key="1">
    <source>
        <dbReference type="ARBA" id="ARBA00004864"/>
    </source>
</evidence>
<keyword evidence="6" id="KW-0100">Branched-chain amino acid biosynthesis</keyword>
<feature type="non-terminal residue" evidence="9">
    <location>
        <position position="1"/>
    </location>
</feature>
<reference evidence="9" key="1">
    <citation type="submission" date="2018-05" db="EMBL/GenBank/DDBJ databases">
        <authorList>
            <person name="Lanie J.A."/>
            <person name="Ng W.-L."/>
            <person name="Kazmierczak K.M."/>
            <person name="Andrzejewski T.M."/>
            <person name="Davidsen T.M."/>
            <person name="Wayne K.J."/>
            <person name="Tettelin H."/>
            <person name="Glass J.I."/>
            <person name="Rusch D."/>
            <person name="Podicherti R."/>
            <person name="Tsui H.-C.T."/>
            <person name="Winkler M.E."/>
        </authorList>
    </citation>
    <scope>NUCLEOTIDE SEQUENCE</scope>
</reference>
<evidence type="ECO:0000313" key="9">
    <source>
        <dbReference type="EMBL" id="SVB46716.1"/>
    </source>
</evidence>
<dbReference type="InterPro" id="IPR036291">
    <property type="entry name" value="NAD(P)-bd_dom_sf"/>
</dbReference>
<dbReference type="GO" id="GO:0009097">
    <property type="term" value="P:isoleucine biosynthetic process"/>
    <property type="evidence" value="ECO:0007669"/>
    <property type="project" value="UniProtKB-UniPathway"/>
</dbReference>
<dbReference type="UniPathway" id="UPA00047">
    <property type="reaction ID" value="UER00056"/>
</dbReference>
<dbReference type="InterPro" id="IPR008927">
    <property type="entry name" value="6-PGluconate_DH-like_C_sf"/>
</dbReference>
<feature type="domain" description="KARI C-terminal knotted" evidence="8">
    <location>
        <begin position="79"/>
        <end position="224"/>
    </location>
</feature>
<comment type="pathway">
    <text evidence="1">Amino-acid biosynthesis; L-valine biosynthesis; L-valine from pyruvate: step 2/4.</text>
</comment>
<dbReference type="Gene3D" id="3.40.50.720">
    <property type="entry name" value="NAD(P)-binding Rossmann-like Domain"/>
    <property type="match status" value="1"/>
</dbReference>
<protein>
    <recommendedName>
        <fullName evidence="10">KARI C-terminal knotted domain-containing protein</fullName>
    </recommendedName>
</protein>
<feature type="domain" description="KARI N-terminal Rossmann" evidence="7">
    <location>
        <begin position="1"/>
        <end position="78"/>
    </location>
</feature>
<dbReference type="PROSITE" id="PS51850">
    <property type="entry name" value="KARI_N"/>
    <property type="match status" value="1"/>
</dbReference>
<dbReference type="InterPro" id="IPR013116">
    <property type="entry name" value="KARI_N"/>
</dbReference>
<dbReference type="NCBIfam" id="NF004017">
    <property type="entry name" value="PRK05479.1"/>
    <property type="match status" value="1"/>
</dbReference>
<dbReference type="SUPFAM" id="SSF48179">
    <property type="entry name" value="6-phosphogluconate dehydrogenase C-terminal domain-like"/>
    <property type="match status" value="1"/>
</dbReference>
<accession>A0A382E7D4</accession>
<dbReference type="InterPro" id="IPR000506">
    <property type="entry name" value="KARI_C"/>
</dbReference>
<dbReference type="GO" id="GO:0004455">
    <property type="term" value="F:ketol-acid reductoisomerase activity"/>
    <property type="evidence" value="ECO:0007669"/>
    <property type="project" value="InterPro"/>
</dbReference>
<evidence type="ECO:0000256" key="2">
    <source>
        <dbReference type="ARBA" id="ARBA00004885"/>
    </source>
</evidence>
<dbReference type="GO" id="GO:0005829">
    <property type="term" value="C:cytosol"/>
    <property type="evidence" value="ECO:0007669"/>
    <property type="project" value="TreeGrafter"/>
</dbReference>
<dbReference type="AlphaFoldDB" id="A0A382E7D4"/>
<evidence type="ECO:0000256" key="3">
    <source>
        <dbReference type="ARBA" id="ARBA00010318"/>
    </source>
</evidence>
<evidence type="ECO:0000259" key="7">
    <source>
        <dbReference type="PROSITE" id="PS51850"/>
    </source>
</evidence>
<name>A0A382E7D4_9ZZZZ</name>
<dbReference type="EMBL" id="UINC01043125">
    <property type="protein sequence ID" value="SVB46716.1"/>
    <property type="molecule type" value="Genomic_DNA"/>
</dbReference>
<dbReference type="InterPro" id="IPR013023">
    <property type="entry name" value="KARI"/>
</dbReference>
<dbReference type="UniPathway" id="UPA00049">
    <property type="reaction ID" value="UER00060"/>
</dbReference>
<gene>
    <name evidence="9" type="ORF">METZ01_LOCUS199570</name>
</gene>
<sequence>AFAHGLNIHFGLVDPRGDLDIFMVAPKGPGHTVRSEFERGGGVPCLLAVHKDASGNASEIGLSYASAIGGGRAGIIETSFKEECETDLFGEQVVLCGGLTALITAGFETLVEAGYAPEMAYFECLHEVKLIVDLIYEGGIANMRYSISNTAEYGDHSRGPRVVGDEVKGEMKKILEEIQSGEFTKEWVLECGANQPSFKAMRRRAAEHPIEEVGERLRAMMPWITEGALVDKAKN</sequence>
<evidence type="ECO:0008006" key="10">
    <source>
        <dbReference type="Google" id="ProtNLM"/>
    </source>
</evidence>
<proteinExistence type="inferred from homology"/>
<dbReference type="Gene3D" id="6.10.240.10">
    <property type="match status" value="1"/>
</dbReference>